<sequence>MLARPDILNPTLYRLLDMFRLNKVYVRGEGNYLYDEEGRQYLDFIAQYGAVPFGYNPPFLWEAISAFREAGIPSLVQPSVPLKASELAQKLAELAPGELQFATFTQSGAEAVEAAIKLARSATGRFKILSCENSFHGKTMGALSATGREVYQSPFFAPVPGFEKVPFGDIDALEEVLEREAGEIAAFIVEPIQGEGGIVVAPDGYLKAAKELCHRFGVVFVLDEIQTGLGRTGRLLACEKEGVEPDILLLSKALGGGLVPLGVCLSSPRVWNEGFGRLHSSTFANNNFTCQVGIAVLEKLLEDEGRLLKEVEAKGEYLISKVEEIQSRWPGVIKEVRGEGLMVGLEFSDFGPEDSFDMIFLSKQGGFCPLISGLLLNVYGIRCAPFLNNPMTMRLEPPLTVTVEEIDRCVEALDQICEIVYKKDYVWLFKYLLGDNSLPAQIRDYRKATLRPVVASQLKPGEKPLHRFAFLIHYPGREDVVHATPSLEQFTETQLEEFLDWQATEPESQVLCHMPSLRSRTGEVVEGWLIGVPFGAKQMMTLPRSVVVPVIQEAVDMARDMGADVVGLGAFTSVVTRGGRDVQGRGVAVTSGNSFTVAMAVEATFLGAEKMGMDLERATAAVVGATGSIGRVCAILLGERFARINLIGNPSRKNSSLRRLSSVADEIVLHAVSRRRQGDLRGLAGWINGALSKLKTGSEEGVDIARELEHIGSSSNPDALRPLGVLEAAAKHLGVPCPVTITLDIDKGLRMADVIITASNSPGYLIGPEHLKPGTVVCDVARPPDVSPAVSEKRKDVLVLEGGLVQLPDNVAFGSNLGCRAGITLACLSETILLALENDGKDYSIGTRIPLETVEHLRCLGAKHGFRLAALHSRGREITDEEIREIRAQANLCGQQAAGVR</sequence>
<gene>
    <name evidence="3" type="ordered locus">Slip_2067</name>
</gene>
<name>D7CIT6_SYNLT</name>
<reference evidence="4" key="1">
    <citation type="journal article" date="2010" name="Stand. Genomic Sci.">
        <title>Complete genome sequence of Syntrophothermus lipocalidus type strain (TGB-C1T).</title>
        <authorList>
            <consortium name="US DOE Joint Genome Institute (JGI-PGF)"/>
            <person name="Djao O."/>
            <person name="Zhang X."/>
            <person name="Lucas S."/>
            <person name="Lapidus A."/>
            <person name="Glavina Del Rio T."/>
            <person name="Nolan M."/>
            <person name="Tice H."/>
            <person name="Cheng J."/>
            <person name="Han C."/>
            <person name="Tapia R."/>
            <person name="Goodwin L."/>
            <person name="Pitluck S."/>
            <person name="Liolios K."/>
            <person name="Ivanova N."/>
            <person name="Mavromatis K."/>
            <person name="Mikhailova N."/>
            <person name="Ovchinnikova G."/>
            <person name="Pati A."/>
            <person name="Brambilla E."/>
            <person name="Chen A."/>
            <person name="Palaniappan K."/>
            <person name="Land M."/>
            <person name="Hauser L."/>
            <person name="Chang Y."/>
            <person name="Jeffries C."/>
            <person name="Rohde M."/>
            <person name="Sikorski J."/>
            <person name="Spring S."/>
            <person name="Goker M."/>
            <person name="Detter J."/>
            <person name="Woyke T."/>
            <person name="Bristow J."/>
            <person name="Eisen J."/>
            <person name="Markowitz V."/>
            <person name="Hugenholtz P."/>
            <person name="Kyrpides N."/>
            <person name="Klenk H."/>
        </authorList>
    </citation>
    <scope>NUCLEOTIDE SEQUENCE [LARGE SCALE GENOMIC DNA]</scope>
    <source>
        <strain evidence="4">DSM 12680 / TGB-C1</strain>
    </source>
</reference>
<dbReference type="InterPro" id="IPR015424">
    <property type="entry name" value="PyrdxlP-dep_Trfase"/>
</dbReference>
<dbReference type="OrthoDB" id="9801052at2"/>
<dbReference type="SUPFAM" id="SSF51735">
    <property type="entry name" value="NAD(P)-binding Rossmann-fold domains"/>
    <property type="match status" value="1"/>
</dbReference>
<dbReference type="PROSITE" id="PS00600">
    <property type="entry name" value="AA_TRANSFER_CLASS_3"/>
    <property type="match status" value="1"/>
</dbReference>
<dbReference type="FunFam" id="3.40.640.10:FF:000004">
    <property type="entry name" value="Acetylornithine aminotransferase"/>
    <property type="match status" value="1"/>
</dbReference>
<evidence type="ECO:0000256" key="2">
    <source>
        <dbReference type="ARBA" id="ARBA00022898"/>
    </source>
</evidence>
<dbReference type="InterPro" id="IPR015421">
    <property type="entry name" value="PyrdxlP-dep_Trfase_major"/>
</dbReference>
<dbReference type="CDD" id="cd00610">
    <property type="entry name" value="OAT_like"/>
    <property type="match status" value="1"/>
</dbReference>
<dbReference type="PANTHER" id="PTHR11986:SF121">
    <property type="entry name" value="BLR3010 PROTEIN"/>
    <property type="match status" value="1"/>
</dbReference>
<dbReference type="GO" id="GO:0008483">
    <property type="term" value="F:transaminase activity"/>
    <property type="evidence" value="ECO:0007669"/>
    <property type="project" value="UniProtKB-KW"/>
</dbReference>
<evidence type="ECO:0000256" key="1">
    <source>
        <dbReference type="ARBA" id="ARBA00001933"/>
    </source>
</evidence>
<proteinExistence type="predicted"/>
<dbReference type="InterPro" id="IPR015422">
    <property type="entry name" value="PyrdxlP-dep_Trfase_small"/>
</dbReference>
<dbReference type="Gene3D" id="3.40.50.720">
    <property type="entry name" value="NAD(P)-binding Rossmann-like Domain"/>
    <property type="match status" value="1"/>
</dbReference>
<keyword evidence="3" id="KW-0808">Transferase</keyword>
<dbReference type="InterPro" id="IPR050103">
    <property type="entry name" value="Class-III_PLP-dep_AT"/>
</dbReference>
<dbReference type="Pfam" id="PF00202">
    <property type="entry name" value="Aminotran_3"/>
    <property type="match status" value="1"/>
</dbReference>
<protein>
    <submittedName>
        <fullName evidence="3">Aminotransferase class-III</fullName>
    </submittedName>
</protein>
<evidence type="ECO:0000313" key="3">
    <source>
        <dbReference type="EMBL" id="ADI02814.1"/>
    </source>
</evidence>
<dbReference type="InterPro" id="IPR005814">
    <property type="entry name" value="Aminotrans_3"/>
</dbReference>
<dbReference type="STRING" id="643648.Slip_2067"/>
<organism evidence="3 4">
    <name type="scientific">Syntrophothermus lipocalidus (strain DSM 12680 / TGB-C1)</name>
    <dbReference type="NCBI Taxonomy" id="643648"/>
    <lineage>
        <taxon>Bacteria</taxon>
        <taxon>Bacillati</taxon>
        <taxon>Bacillota</taxon>
        <taxon>Clostridia</taxon>
        <taxon>Eubacteriales</taxon>
        <taxon>Syntrophomonadaceae</taxon>
        <taxon>Syntrophothermus</taxon>
    </lineage>
</organism>
<dbReference type="SUPFAM" id="SSF53383">
    <property type="entry name" value="PLP-dependent transferases"/>
    <property type="match status" value="1"/>
</dbReference>
<dbReference type="Gene3D" id="3.40.640.10">
    <property type="entry name" value="Type I PLP-dependent aspartate aminotransferase-like (Major domain)"/>
    <property type="match status" value="1"/>
</dbReference>
<dbReference type="PANTHER" id="PTHR11986">
    <property type="entry name" value="AMINOTRANSFERASE CLASS III"/>
    <property type="match status" value="1"/>
</dbReference>
<keyword evidence="3" id="KW-0032">Aminotransferase</keyword>
<dbReference type="InterPro" id="IPR049704">
    <property type="entry name" value="Aminotrans_3_PPA_site"/>
</dbReference>
<reference evidence="3 4" key="2">
    <citation type="journal article" date="2010" name="Stand. Genomic Sci.">
        <title>Complete genome sequence of Syntrophothermus lipocalidus type strain (TGB-C1).</title>
        <authorList>
            <person name="Djao O.D."/>
            <person name="Zhang X."/>
            <person name="Lucas S."/>
            <person name="Lapidus A."/>
            <person name="Del Rio T.G."/>
            <person name="Nolan M."/>
            <person name="Tice H."/>
            <person name="Cheng J.F."/>
            <person name="Han C."/>
            <person name="Tapia R."/>
            <person name="Goodwin L."/>
            <person name="Pitluck S."/>
            <person name="Liolios K."/>
            <person name="Ivanova N."/>
            <person name="Mavromatis K."/>
            <person name="Mikhailova N."/>
            <person name="Ovchinnikova G."/>
            <person name="Pati A."/>
            <person name="Brambilla E."/>
            <person name="Chen A."/>
            <person name="Palaniappan K."/>
            <person name="Land M."/>
            <person name="Hauser L."/>
            <person name="Chang Y.J."/>
            <person name="Jeffries C.D."/>
            <person name="Rohde M."/>
            <person name="Sikorski J."/>
            <person name="Spring S."/>
            <person name="Goker M."/>
            <person name="Detter J.C."/>
            <person name="Woyke T."/>
            <person name="Bristow J."/>
            <person name="Eisen J.A."/>
            <person name="Markowitz V."/>
            <person name="Hugenholtz P."/>
            <person name="Kyrpides N.C."/>
            <person name="Klenk H.P."/>
        </authorList>
    </citation>
    <scope>NUCLEOTIDE SEQUENCE [LARGE SCALE GENOMIC DNA]</scope>
    <source>
        <strain evidence="4">DSM 12680 / TGB-C1</strain>
    </source>
</reference>
<dbReference type="KEGG" id="slp:Slip_2067"/>
<evidence type="ECO:0000313" key="4">
    <source>
        <dbReference type="Proteomes" id="UP000000378"/>
    </source>
</evidence>
<dbReference type="eggNOG" id="COG5322">
    <property type="taxonomic scope" value="Bacteria"/>
</dbReference>
<dbReference type="EMBL" id="CP002048">
    <property type="protein sequence ID" value="ADI02814.1"/>
    <property type="molecule type" value="Genomic_DNA"/>
</dbReference>
<dbReference type="GO" id="GO:0030170">
    <property type="term" value="F:pyridoxal phosphate binding"/>
    <property type="evidence" value="ECO:0007669"/>
    <property type="project" value="InterPro"/>
</dbReference>
<dbReference type="HOGENOM" id="CLU_013318_0_0_9"/>
<dbReference type="Gene3D" id="3.90.1150.10">
    <property type="entry name" value="Aspartate Aminotransferase, domain 1"/>
    <property type="match status" value="1"/>
</dbReference>
<dbReference type="InterPro" id="IPR036291">
    <property type="entry name" value="NAD(P)-bd_dom_sf"/>
</dbReference>
<dbReference type="eggNOG" id="COG4992">
    <property type="taxonomic scope" value="Bacteria"/>
</dbReference>
<accession>D7CIT6</accession>
<dbReference type="GO" id="GO:0042802">
    <property type="term" value="F:identical protein binding"/>
    <property type="evidence" value="ECO:0007669"/>
    <property type="project" value="TreeGrafter"/>
</dbReference>
<dbReference type="Proteomes" id="UP000000378">
    <property type="component" value="Chromosome"/>
</dbReference>
<dbReference type="RefSeq" id="WP_013176216.1">
    <property type="nucleotide sequence ID" value="NC_014220.1"/>
</dbReference>
<keyword evidence="4" id="KW-1185">Reference proteome</keyword>
<dbReference type="AlphaFoldDB" id="D7CIT6"/>
<keyword evidence="2" id="KW-0663">Pyridoxal phosphate</keyword>
<comment type="cofactor">
    <cofactor evidence="1">
        <name>pyridoxal 5'-phosphate</name>
        <dbReference type="ChEBI" id="CHEBI:597326"/>
    </cofactor>
</comment>